<dbReference type="Gene3D" id="2.60.40.1120">
    <property type="entry name" value="Carboxypeptidase-like, regulatory domain"/>
    <property type="match status" value="1"/>
</dbReference>
<dbReference type="Gene3D" id="2.170.130.10">
    <property type="entry name" value="TonB-dependent receptor, plug domain"/>
    <property type="match status" value="1"/>
</dbReference>
<sequence>MMLLVLLSCTQLLYVQAQSKKVSGVVTSQQTGKPLPGVSISLQNKILGVTDASGRFNVEVPNDATLLFQYIGYANNEITVGDRNILQVKLLEDNKALEEVVVVGYGEVQRKDLTGAVGSVNMQDIKKAPVGSALEALAGRVAGVQVTSESGKPGSDLNIVIRGANSLTQDNSPLYVIDGFPLEDANNGILNPDEIESIEILKDASATAIYGARGANGVILITTKKGEAGPPQINYTGYVGSQNIINTIDLMDGYEFVRLQQERDPVGSQENYFRDGLTLEDYRTLPSYDWQDVIFRDATMHNHSLSVMGGNANTKYSFSGNIFDQQGIIINSGFSRKQGKITLDQNFNKLKVGINATYSSTLTNGSNPATPESNFSAMNYLMFSIWGYRPVSFPNEDLLNDMVDDLANPTNDYRFNPVLSAQNELRENYNNRLIVNAYAEYPILPYLKLRITGGINNSDLRNDTFNNSKTRYGFPGSTMKVNGSILYTQSNTWLNENLLTFNKKIKDHTLNAVVGLTFQENAFHRYGMSAIQLPNESKGLAGLSEGIPQPLQSIKAEWAMLSYLARLNYNYKGRYLLTTSFRADGSSKFLGDNRFGYFPSAAFAWRLIDESFMKKQTLFSDAKVRVGYGVTGNNRVSEYAAFSPISFNNSSNVLNGYYSWGNSLIQGLFLPNIGSPNLVWESTAQSNVGIDVGMFKNRLLFTVDYYDKRTYDLLLNASLPPSIGYLNAFKNIGETKNKGIEITVSGDIIKKQDFQWNGSFNISFNRNRIVALTENQESLTSNVFWDQDYRTTPLYIAKIGQPLGQMYGYIWDGVYGYEDFDQQPNGSYVLKPNVTTNGNTRNSIQPGDIKYSDLNGDGVVDNLDRTVIGRGYPIHQGGFANTFNYKNIDLHLFFQWSYGNDVFNANRLLFETGDKAHLNQYATYIDRWTPENSTSNMPRVNGQGPKVYSSRVVEDGSYLRLKTASVGYTFGGETLARLKIKNLRVYASVQNILTWTNYSGFDPEVAVYYSALTPGFDYSSYPRPKTFVFGLNVNL</sequence>
<keyword evidence="9" id="KW-0675">Receptor</keyword>
<dbReference type="InterPro" id="IPR039426">
    <property type="entry name" value="TonB-dep_rcpt-like"/>
</dbReference>
<dbReference type="InterPro" id="IPR008969">
    <property type="entry name" value="CarboxyPept-like_regulatory"/>
</dbReference>
<comment type="caution">
    <text evidence="9">The sequence shown here is derived from an EMBL/GenBank/DDBJ whole genome shotgun (WGS) entry which is preliminary data.</text>
</comment>
<evidence type="ECO:0000313" key="9">
    <source>
        <dbReference type="EMBL" id="TYR37126.1"/>
    </source>
</evidence>
<comment type="subcellular location">
    <subcellularLocation>
        <location evidence="1 7">Cell outer membrane</location>
        <topology evidence="1 7">Multi-pass membrane protein</topology>
    </subcellularLocation>
</comment>
<keyword evidence="6 7" id="KW-0998">Cell outer membrane</keyword>
<evidence type="ECO:0000256" key="1">
    <source>
        <dbReference type="ARBA" id="ARBA00004571"/>
    </source>
</evidence>
<keyword evidence="3 7" id="KW-1134">Transmembrane beta strand</keyword>
<evidence type="ECO:0000313" key="10">
    <source>
        <dbReference type="Proteomes" id="UP000322362"/>
    </source>
</evidence>
<evidence type="ECO:0000256" key="6">
    <source>
        <dbReference type="ARBA" id="ARBA00023237"/>
    </source>
</evidence>
<reference evidence="9 10" key="1">
    <citation type="submission" date="2019-08" db="EMBL/GenBank/DDBJ databases">
        <title>Phlebobacter frassis gen. nov. sp. nov., a new member of family Sphingobacteriaceae isolated from sand fly rearing media.</title>
        <authorList>
            <person name="Kakumanu M.L."/>
            <person name="Marayati B.F."/>
            <person name="Wada-Katsumata A."/>
            <person name="Wasserberg G."/>
            <person name="Schal C."/>
            <person name="Apperson C.S."/>
            <person name="Ponnusamy L."/>
        </authorList>
    </citation>
    <scope>NUCLEOTIDE SEQUENCE [LARGE SCALE GENOMIC DNA]</scope>
    <source>
        <strain evidence="9 10">SSI9</strain>
    </source>
</reference>
<keyword evidence="5 7" id="KW-0472">Membrane</keyword>
<dbReference type="AlphaFoldDB" id="A0A5D4H8G1"/>
<evidence type="ECO:0000256" key="7">
    <source>
        <dbReference type="PROSITE-ProRule" id="PRU01360"/>
    </source>
</evidence>
<accession>A0A5D4H8G1</accession>
<dbReference type="Pfam" id="PF13715">
    <property type="entry name" value="CarbopepD_reg_2"/>
    <property type="match status" value="1"/>
</dbReference>
<dbReference type="InterPro" id="IPR023997">
    <property type="entry name" value="TonB-dep_OMP_SusC/RagA_CS"/>
</dbReference>
<keyword evidence="4 7" id="KW-0812">Transmembrane</keyword>
<dbReference type="NCBIfam" id="TIGR04057">
    <property type="entry name" value="SusC_RagA_signa"/>
    <property type="match status" value="1"/>
</dbReference>
<dbReference type="InterPro" id="IPR012910">
    <property type="entry name" value="Plug_dom"/>
</dbReference>
<dbReference type="FunFam" id="2.170.130.10:FF:000008">
    <property type="entry name" value="SusC/RagA family TonB-linked outer membrane protein"/>
    <property type="match status" value="1"/>
</dbReference>
<keyword evidence="2 7" id="KW-0813">Transport</keyword>
<evidence type="ECO:0000256" key="3">
    <source>
        <dbReference type="ARBA" id="ARBA00022452"/>
    </source>
</evidence>
<dbReference type="InterPro" id="IPR036942">
    <property type="entry name" value="Beta-barrel_TonB_sf"/>
</dbReference>
<dbReference type="NCBIfam" id="TIGR04056">
    <property type="entry name" value="OMP_RagA_SusC"/>
    <property type="match status" value="1"/>
</dbReference>
<dbReference type="InterPro" id="IPR023996">
    <property type="entry name" value="TonB-dep_OMP_SusC/RagA"/>
</dbReference>
<organism evidence="9 10">
    <name type="scientific">Sphingobacterium phlebotomi</name>
    <dbReference type="NCBI Taxonomy" id="2605433"/>
    <lineage>
        <taxon>Bacteria</taxon>
        <taxon>Pseudomonadati</taxon>
        <taxon>Bacteroidota</taxon>
        <taxon>Sphingobacteriia</taxon>
        <taxon>Sphingobacteriales</taxon>
        <taxon>Sphingobacteriaceae</taxon>
        <taxon>Sphingobacterium</taxon>
    </lineage>
</organism>
<dbReference type="SUPFAM" id="SSF56935">
    <property type="entry name" value="Porins"/>
    <property type="match status" value="1"/>
</dbReference>
<name>A0A5D4H8G1_9SPHI</name>
<proteinExistence type="inferred from homology"/>
<dbReference type="SUPFAM" id="SSF49464">
    <property type="entry name" value="Carboxypeptidase regulatory domain-like"/>
    <property type="match status" value="1"/>
</dbReference>
<evidence type="ECO:0000256" key="5">
    <source>
        <dbReference type="ARBA" id="ARBA00023136"/>
    </source>
</evidence>
<evidence type="ECO:0000256" key="2">
    <source>
        <dbReference type="ARBA" id="ARBA00022448"/>
    </source>
</evidence>
<dbReference type="Proteomes" id="UP000322362">
    <property type="component" value="Unassembled WGS sequence"/>
</dbReference>
<feature type="domain" description="TonB-dependent receptor plug" evidence="8">
    <location>
        <begin position="111"/>
        <end position="218"/>
    </location>
</feature>
<dbReference type="PROSITE" id="PS52016">
    <property type="entry name" value="TONB_DEPENDENT_REC_3"/>
    <property type="match status" value="1"/>
</dbReference>
<protein>
    <submittedName>
        <fullName evidence="9">TonB-dependent receptor</fullName>
    </submittedName>
</protein>
<dbReference type="Gene3D" id="2.40.170.20">
    <property type="entry name" value="TonB-dependent receptor, beta-barrel domain"/>
    <property type="match status" value="1"/>
</dbReference>
<gene>
    <name evidence="9" type="ORF">FXV77_07280</name>
</gene>
<dbReference type="GO" id="GO:0009279">
    <property type="term" value="C:cell outer membrane"/>
    <property type="evidence" value="ECO:0007669"/>
    <property type="project" value="UniProtKB-SubCell"/>
</dbReference>
<dbReference type="Pfam" id="PF07715">
    <property type="entry name" value="Plug"/>
    <property type="match status" value="1"/>
</dbReference>
<evidence type="ECO:0000259" key="8">
    <source>
        <dbReference type="Pfam" id="PF07715"/>
    </source>
</evidence>
<dbReference type="EMBL" id="VTAV01000003">
    <property type="protein sequence ID" value="TYR37126.1"/>
    <property type="molecule type" value="Genomic_DNA"/>
</dbReference>
<evidence type="ECO:0000256" key="4">
    <source>
        <dbReference type="ARBA" id="ARBA00022692"/>
    </source>
</evidence>
<keyword evidence="10" id="KW-1185">Reference proteome</keyword>
<dbReference type="InterPro" id="IPR037066">
    <property type="entry name" value="Plug_dom_sf"/>
</dbReference>
<comment type="similarity">
    <text evidence="7">Belongs to the TonB-dependent receptor family.</text>
</comment>